<evidence type="ECO:0000313" key="2">
    <source>
        <dbReference type="Proteomes" id="UP000292262"/>
    </source>
</evidence>
<proteinExistence type="predicted"/>
<comment type="caution">
    <text evidence="1">The sequence shown here is derived from an EMBL/GenBank/DDBJ whole genome shotgun (WGS) entry which is preliminary data.</text>
</comment>
<dbReference type="Gene3D" id="2.60.40.10">
    <property type="entry name" value="Immunoglobulins"/>
    <property type="match status" value="1"/>
</dbReference>
<dbReference type="Pfam" id="PF13585">
    <property type="entry name" value="CHU_C"/>
    <property type="match status" value="1"/>
</dbReference>
<organism evidence="1 2">
    <name type="scientific">Aquimarina brevivitae</name>
    <dbReference type="NCBI Taxonomy" id="323412"/>
    <lineage>
        <taxon>Bacteria</taxon>
        <taxon>Pseudomonadati</taxon>
        <taxon>Bacteroidota</taxon>
        <taxon>Flavobacteriia</taxon>
        <taxon>Flavobacteriales</taxon>
        <taxon>Flavobacteriaceae</taxon>
        <taxon>Aquimarina</taxon>
    </lineage>
</organism>
<reference evidence="1 2" key="1">
    <citation type="submission" date="2019-02" db="EMBL/GenBank/DDBJ databases">
        <title>Genomic Encyclopedia of Type Strains, Phase IV (KMG-IV): sequencing the most valuable type-strain genomes for metagenomic binning, comparative biology and taxonomic classification.</title>
        <authorList>
            <person name="Goeker M."/>
        </authorList>
    </citation>
    <scope>NUCLEOTIDE SEQUENCE [LARGE SCALE GENOMIC DNA]</scope>
    <source>
        <strain evidence="1 2">DSM 17196</strain>
    </source>
</reference>
<dbReference type="InterPro" id="IPR013783">
    <property type="entry name" value="Ig-like_fold"/>
</dbReference>
<keyword evidence="2" id="KW-1185">Reference proteome</keyword>
<dbReference type="NCBIfam" id="TIGR04131">
    <property type="entry name" value="Bac_Flav_CTERM"/>
    <property type="match status" value="1"/>
</dbReference>
<sequence>MKYILTVILLLFSLIFYGQGEANFWYFGQNAGLNFGTTPPSALTNGQLNTLEGCTTISDATGALLFYTDGRSVWDRNGVIMPNANYNAGNGLLGDPSSTSSALIVPQPNTPGRYFIFAVDEPHHENAATYPNQNTDFSVNEDDGFNNGFTYSVVDMNLNGGLGDVIPTEKNIPLVTYDPSSFDESSYKCSEKITAVKSDDCDAFWVITHFIDTFYAFRVDQTGVDPNPVTSQVGVEVPISGYRRNALGYMKASPEGDKIAVAHLGLATVTGGNGPGKVLLYDFDNVTGSISNEIELYDGDAPYGVEFSQSGEKLYTTIGIGSDGSGDGFLMQFDLTLPPTQIAASGTRIANENGQDITPFSAGAIQLGPDGRIYRALFNFNNGDDNYLGVLQNPEADAANVNYSDRGILVDTDGLRGSRIGLPPFIQSIFARSIDIVNSGTPNDINLNLCEGDNYTLSYQNIATATYTWFVNDVAIANTTNSLTINTTGNYRLEVDLNDGSCPLIGAANATFFEVPTVQTTPTTQQLCDSDNDGSLDLDLSSYTADILGTQDPTTFQVSYYRTLTDAVSGSNPLPQIFTTENNPQNIAIRIQNNGNPSCFDTTNFSVEIFDTPTANRVEPIIECDNADDGDDTNGAINYDLTQLNSIIYNGQDNAQFNIQYFTNQLDADNNTNPIPNPTTFLFDGNTSAVFARIQNSANPGCYDTTEIPVTINPLPQAIPSTLTQCDAFQDPNDGNTIFNLDQVYDQLTGAIPDRNLIFYESLVDAQNDINPINNTLAYANTSANQMLYVRVINNNTGCYRISTVSLAVSLTNANDIEFRECDDDGNEDGFKVFDLTLADTQILSGLNNPDLSVSYYTTLDEALAEINPITTITNTTPYTQGTDIVYARVENSSNQCFGINEVALFLYELPAIEREAIYFSCSNGPQIQLDAGLPVGVNPGDFSYSWSTGETTENITVDAPGNYSVIVTNNNTGCAEVRTVSVEISGPASISSIVIVDATTNNSVTINTEGPGDYEYTIDVDNQGILNYQDSTIFTNVPPGFHTVYIRDINGCQPIVTRNISVIGFPGYFTPNGDGIHDSWSVEGISSDVLGNSIIYIFNRQGKLLKQLSPGGNGWDGTFNGRLMPSDEYWFRVQLEDGRLSTGSFSLIR</sequence>
<name>A0A4V2F7M4_9FLAO</name>
<protein>
    <submittedName>
        <fullName evidence="1">Gliding motility-associated-like protein</fullName>
    </submittedName>
</protein>
<accession>A0A4V2F7M4</accession>
<dbReference type="EMBL" id="SGXE01000001">
    <property type="protein sequence ID" value="RZT00330.1"/>
    <property type="molecule type" value="Genomic_DNA"/>
</dbReference>
<dbReference type="InterPro" id="IPR026341">
    <property type="entry name" value="T9SS_type_B"/>
</dbReference>
<dbReference type="OrthoDB" id="9765926at2"/>
<dbReference type="SUPFAM" id="SSF63829">
    <property type="entry name" value="Calcium-dependent phosphotriesterase"/>
    <property type="match status" value="1"/>
</dbReference>
<dbReference type="RefSeq" id="WP_130286110.1">
    <property type="nucleotide sequence ID" value="NZ_SGXE01000001.1"/>
</dbReference>
<dbReference type="Proteomes" id="UP000292262">
    <property type="component" value="Unassembled WGS sequence"/>
</dbReference>
<evidence type="ECO:0000313" key="1">
    <source>
        <dbReference type="EMBL" id="RZT00330.1"/>
    </source>
</evidence>
<dbReference type="AlphaFoldDB" id="A0A4V2F7M4"/>
<gene>
    <name evidence="1" type="ORF">EV197_1566</name>
</gene>